<dbReference type="GO" id="GO:0003785">
    <property type="term" value="F:actin monomer binding"/>
    <property type="evidence" value="ECO:0007669"/>
    <property type="project" value="InterPro"/>
</dbReference>
<feature type="compositionally biased region" description="Polar residues" evidence="1">
    <location>
        <begin position="722"/>
        <end position="738"/>
    </location>
</feature>
<gene>
    <name evidence="3" type="ORF">P4O66_007021</name>
</gene>
<proteinExistence type="predicted"/>
<feature type="region of interest" description="Disordered" evidence="1">
    <location>
        <begin position="609"/>
        <end position="649"/>
    </location>
</feature>
<reference evidence="3" key="1">
    <citation type="submission" date="2023-03" db="EMBL/GenBank/DDBJ databases">
        <title>Electrophorus voltai genome.</title>
        <authorList>
            <person name="Bian C."/>
        </authorList>
    </citation>
    <scope>NUCLEOTIDE SEQUENCE</scope>
    <source>
        <strain evidence="3">CB-2022</strain>
        <tissue evidence="3">Muscle</tissue>
    </source>
</reference>
<evidence type="ECO:0000313" key="4">
    <source>
        <dbReference type="Proteomes" id="UP001239994"/>
    </source>
</evidence>
<dbReference type="EMBL" id="JAROKS010000012">
    <property type="protein sequence ID" value="KAK1798730.1"/>
    <property type="molecule type" value="Genomic_DNA"/>
</dbReference>
<accession>A0AAD8ZGP3</accession>
<name>A0AAD8ZGP3_9TELE</name>
<feature type="region of interest" description="Disordered" evidence="1">
    <location>
        <begin position="367"/>
        <end position="400"/>
    </location>
</feature>
<feature type="compositionally biased region" description="Polar residues" evidence="1">
    <location>
        <begin position="609"/>
        <end position="619"/>
    </location>
</feature>
<feature type="region of interest" description="Disordered" evidence="1">
    <location>
        <begin position="429"/>
        <end position="486"/>
    </location>
</feature>
<feature type="region of interest" description="Disordered" evidence="1">
    <location>
        <begin position="196"/>
        <end position="217"/>
    </location>
</feature>
<feature type="compositionally biased region" description="Basic and acidic residues" evidence="1">
    <location>
        <begin position="371"/>
        <end position="380"/>
    </location>
</feature>
<dbReference type="InterPro" id="IPR003116">
    <property type="entry name" value="RBD_dom"/>
</dbReference>
<feature type="domain" description="RBD" evidence="2">
    <location>
        <begin position="30"/>
        <end position="103"/>
    </location>
</feature>
<dbReference type="InterPro" id="IPR019025">
    <property type="entry name" value="Cordon-bleu_ubiquitin_domain"/>
</dbReference>
<feature type="compositionally biased region" description="Basic and acidic residues" evidence="1">
    <location>
        <begin position="463"/>
        <end position="482"/>
    </location>
</feature>
<dbReference type="PANTHER" id="PTHR21557:SF2">
    <property type="entry name" value="CORDON-BLEU PROTEIN-LIKE 1"/>
    <property type="match status" value="1"/>
</dbReference>
<organism evidence="3 4">
    <name type="scientific">Electrophorus voltai</name>
    <dbReference type="NCBI Taxonomy" id="2609070"/>
    <lineage>
        <taxon>Eukaryota</taxon>
        <taxon>Metazoa</taxon>
        <taxon>Chordata</taxon>
        <taxon>Craniata</taxon>
        <taxon>Vertebrata</taxon>
        <taxon>Euteleostomi</taxon>
        <taxon>Actinopterygii</taxon>
        <taxon>Neopterygii</taxon>
        <taxon>Teleostei</taxon>
        <taxon>Ostariophysi</taxon>
        <taxon>Gymnotiformes</taxon>
        <taxon>Gymnotoidei</taxon>
        <taxon>Gymnotidae</taxon>
        <taxon>Electrophorus</taxon>
    </lineage>
</organism>
<dbReference type="Gene3D" id="3.10.20.90">
    <property type="entry name" value="Phosphatidylinositol 3-kinase Catalytic Subunit, Chain A, domain 1"/>
    <property type="match status" value="1"/>
</dbReference>
<dbReference type="GO" id="GO:0007165">
    <property type="term" value="P:signal transduction"/>
    <property type="evidence" value="ECO:0007669"/>
    <property type="project" value="InterPro"/>
</dbReference>
<dbReference type="PROSITE" id="PS50898">
    <property type="entry name" value="RBD"/>
    <property type="match status" value="1"/>
</dbReference>
<dbReference type="AlphaFoldDB" id="A0AAD8ZGP3"/>
<feature type="compositionally biased region" description="Low complexity" evidence="1">
    <location>
        <begin position="621"/>
        <end position="639"/>
    </location>
</feature>
<dbReference type="InterPro" id="IPR039895">
    <property type="entry name" value="COBL-like"/>
</dbReference>
<protein>
    <recommendedName>
        <fullName evidence="2">RBD domain-containing protein</fullName>
    </recommendedName>
</protein>
<dbReference type="Proteomes" id="UP001239994">
    <property type="component" value="Unassembled WGS sequence"/>
</dbReference>
<dbReference type="Pfam" id="PF09469">
    <property type="entry name" value="Cobl"/>
    <property type="match status" value="1"/>
</dbReference>
<feature type="compositionally biased region" description="Basic and acidic residues" evidence="1">
    <location>
        <begin position="388"/>
        <end position="400"/>
    </location>
</feature>
<dbReference type="PANTHER" id="PTHR21557">
    <property type="entry name" value="CORDON-BLEU"/>
    <property type="match status" value="1"/>
</dbReference>
<evidence type="ECO:0000259" key="2">
    <source>
        <dbReference type="PROSITE" id="PS50898"/>
    </source>
</evidence>
<keyword evidence="4" id="KW-1185">Reference proteome</keyword>
<feature type="region of interest" description="Disordered" evidence="1">
    <location>
        <begin position="275"/>
        <end position="311"/>
    </location>
</feature>
<evidence type="ECO:0000256" key="1">
    <source>
        <dbReference type="SAM" id="MobiDB-lite"/>
    </source>
</evidence>
<sequence length="782" mass="85898">MAEIPERPSLKTDSIYRHTMEQEDVADGDLSLTVQVPGGQETSVTVNSSKPVMDLLISLCAQYHLNPSDHFIELISTNQNHIKFKPSSLIGSLEAERVVLKPKGSEDNTKRVPNMPIATVRLIINYRQSHKAVVRVNPRVPLAELFPAVCDKCEFDPNSTILLRDSQSEHPLDLTKTLNDYGIRDLYAKDTKAVSSASKDTTAPTHKEGCWGGDTPNLTLLEESQEEAVPSLLSDGSASQYDAFTTACSSTPSPSLMTEILYEYMDILKAQEQELSSDGSVTHSPPAAFHSPALQSEPSSPASVSDPDSIAPPGCGLLRHCSLREGLTTFTVVPRRRQPSLRHYEVLVRLETPGSGQTDHLEWGSTEMESLEPKEVENRKLNSSKMGTAEKTDGEGENLEKRNSGLGILEAAEKAFGKLTVSASTEKHLEVKERMEDQVSEEEQGDNVEKYRESRSSFHKHGSNLEEKNNEAENLEPKKPDSLELNGTERTCAQSENLEDGNGEQGVLEAARKEKNWVEDHKERRRFQGGGGLDRRMEEFEEGMRCRETAELEDGCPPPRSVSWEEHERERKVKRGEDVCTVCSKPSSSDPMPDILDSCCAVTLCSNLHSSDSRPSPLTVQPRDSSRSQLDSSSSNRQPGSALAPRPEPDSLFSPTFCSSDVSHSLSTVSLFALAVSQRAQSLRSRVFPLAPSAQWFRSRSLPSPGFCSQTLPSQTPPPLGFNSQTPPSPGLSSQSFFPSVASRPQPLKGNAGKTSPSQRLGSCEAATRRHAWNSPLRAHSE</sequence>
<comment type="caution">
    <text evidence="3">The sequence shown here is derived from an EMBL/GenBank/DDBJ whole genome shotgun (WGS) entry which is preliminary data.</text>
</comment>
<feature type="region of interest" description="Disordered" evidence="1">
    <location>
        <begin position="707"/>
        <end position="782"/>
    </location>
</feature>
<evidence type="ECO:0000313" key="3">
    <source>
        <dbReference type="EMBL" id="KAK1798730.1"/>
    </source>
</evidence>
<feature type="region of interest" description="Disordered" evidence="1">
    <location>
        <begin position="550"/>
        <end position="575"/>
    </location>
</feature>
<feature type="compositionally biased region" description="Basic and acidic residues" evidence="1">
    <location>
        <begin position="447"/>
        <end position="456"/>
    </location>
</feature>
<feature type="compositionally biased region" description="Low complexity" evidence="1">
    <location>
        <begin position="298"/>
        <end position="311"/>
    </location>
</feature>
<feature type="compositionally biased region" description="Basic and acidic residues" evidence="1">
    <location>
        <begin position="563"/>
        <end position="575"/>
    </location>
</feature>